<evidence type="ECO:0000313" key="2">
    <source>
        <dbReference type="Proteomes" id="UP000309997"/>
    </source>
</evidence>
<gene>
    <name evidence="1" type="ORF">D5086_006831</name>
</gene>
<reference evidence="1 2" key="1">
    <citation type="journal article" date="2024" name="Plant Biotechnol. J.">
        <title>Genome and CRISPR/Cas9 system of a widespread forest tree (Populus alba) in the world.</title>
        <authorList>
            <person name="Liu Y.J."/>
            <person name="Jiang P.F."/>
            <person name="Han X.M."/>
            <person name="Li X.Y."/>
            <person name="Wang H.M."/>
            <person name="Wang Y.J."/>
            <person name="Wang X.X."/>
            <person name="Zeng Q.Y."/>
        </authorList>
    </citation>
    <scope>NUCLEOTIDE SEQUENCE [LARGE SCALE GENOMIC DNA]</scope>
    <source>
        <strain evidence="2">cv. PAL-ZL1</strain>
    </source>
</reference>
<accession>A0ACC4CLN2</accession>
<evidence type="ECO:0000313" key="1">
    <source>
        <dbReference type="EMBL" id="KAL3598913.1"/>
    </source>
</evidence>
<proteinExistence type="predicted"/>
<protein>
    <submittedName>
        <fullName evidence="1">Uncharacterized protein</fullName>
    </submittedName>
</protein>
<sequence length="578" mass="65205">MGTRTNFYKTPSLSYKKDLNLSSALQNLKAYNIATGNAPLTKEEEEDEQQPRGDSKIARPKRQRIQKNPQHNKHGYAIEENDGPMSHLDYINKRRKEVSSSNQSYENLTSDVLVQGNTISVLNLENYGSDSSESEENEGSSGSRQDDTLHSGHPNEVDRVKSRSEQRYPVPGEPVCLLCGKYGEYICNETDDDICSLECKVELLQSLKLAKGPASNQQLDVSSSGFKCALPMPLLGDDTWDYNRHRWSKKISNLCTYECWKCQRPGHLPEDCLVTTSNQVAVGNKNSDSISRDLLGLYGRCHQIGKKLSGANCNTCRGSLCLATCLDCSMILCDNAGHLHEHIRAQPSHQQYYSHKLKRLVKCCKSTCKVTSISDLLVCHHCFDKAFDKFYDMYTATWKGTGLSIISGSICCEDHFEWHRMNCLSAGVEDRAYIIDKNANKNIRNHANQIRGMQGCQAERLFHFRIAYFMGVASKHRHKVICGCSDIDRMRAIGVVELVTRSGGLLKPLIVTLAHEYSVIDCLGSGYSNDSKHEMFSMSSKSFPSYFQDVWVERVHSRCAQQTSNYEGRYWKAVEERG</sequence>
<keyword evidence="2" id="KW-1185">Reference proteome</keyword>
<name>A0ACC4CLN2_POPAL</name>
<dbReference type="Proteomes" id="UP000309997">
    <property type="component" value="Unassembled WGS sequence"/>
</dbReference>
<comment type="caution">
    <text evidence="1">The sequence shown here is derived from an EMBL/GenBank/DDBJ whole genome shotgun (WGS) entry which is preliminary data.</text>
</comment>
<organism evidence="1 2">
    <name type="scientific">Populus alba</name>
    <name type="common">White poplar</name>
    <dbReference type="NCBI Taxonomy" id="43335"/>
    <lineage>
        <taxon>Eukaryota</taxon>
        <taxon>Viridiplantae</taxon>
        <taxon>Streptophyta</taxon>
        <taxon>Embryophyta</taxon>
        <taxon>Tracheophyta</taxon>
        <taxon>Spermatophyta</taxon>
        <taxon>Magnoliopsida</taxon>
        <taxon>eudicotyledons</taxon>
        <taxon>Gunneridae</taxon>
        <taxon>Pentapetalae</taxon>
        <taxon>rosids</taxon>
        <taxon>fabids</taxon>
        <taxon>Malpighiales</taxon>
        <taxon>Salicaceae</taxon>
        <taxon>Saliceae</taxon>
        <taxon>Populus</taxon>
    </lineage>
</organism>
<dbReference type="EMBL" id="RCHU02000003">
    <property type="protein sequence ID" value="KAL3598913.1"/>
    <property type="molecule type" value="Genomic_DNA"/>
</dbReference>